<dbReference type="InterPro" id="IPR027417">
    <property type="entry name" value="P-loop_NTPase"/>
</dbReference>
<evidence type="ECO:0000256" key="1">
    <source>
        <dbReference type="SAM" id="Coils"/>
    </source>
</evidence>
<accession>A0A840SZS8</accession>
<protein>
    <submittedName>
        <fullName evidence="3">Exonuclease SbcC</fullName>
    </submittedName>
</protein>
<name>A0A840SZS8_9RHOB</name>
<sequence>MTRLKSLCVRDFRSIDGEVNVSLDAPIVLIHGPNGAGKTSLLSAIELALTGAVPSLSRADPDYLAYLPHKGRPFGEVRLEVAEADGLVRKAEIRITTSEITGTPILVGPDAGFFSERSYLAQSTLGRLLEIYQYTEKKSDSPLTRFVKELLGLDRMEALIGGLYTAGNIARLKGPVPSYAQIRDSIPAREREIEVFLQKEVDAATLINTLEGQLRERLAMIDPSLLDAMGDLNDLARRLAVDAEDSELTDLIRAKREVEVSQESWTSIANSPGAAGRTSIEANRQAASAALQTWTGQHGERIEALLGRAAAFFADVSVSSESHYVERAQVLGARIEADLDRVQRVLAAHESALHRRDDLARQLGEARARLVRIDEEIAASAATNESAARALSNLNAHIHDEICPVCDRDFSEVSRTPLSAHVAAKIAAVVEQAGRLQALTQGRSQNNAEVVRFDREWQAANSTLLAEAELSALKTRAANLTEVARQLIDTLSQMQEGDQLRSESARAAQTFLTLQNADQSAIVLRSGLDDLARRLRVRDAAGDDIPTVQLLQSIRSAIEQREAALTQRQSIRRSVGETVTSLAAARDNRASLQAQQRAAEGELTQLKGQKAEADKVIDLAKDLARQTREARGRVVRRVFNDQLNMVWRDLFVRLAPEEPFIPAFAIPDSAGADIEAVLETHHRRGGKGGNPRAMLSAGNLNTAALTLFLALHLSVPARLPLLVVDDPVQSMDEVHISQFAALLRTLSKQMQRQVVIAVHERSLFDYLTLELSPAFEGDRLNIIELGRNSIGQTTSRWDPRLYVADRAVA</sequence>
<dbReference type="PANTHER" id="PTHR32114">
    <property type="entry name" value="ABC TRANSPORTER ABCH.3"/>
    <property type="match status" value="1"/>
</dbReference>
<evidence type="ECO:0000313" key="3">
    <source>
        <dbReference type="EMBL" id="MBB5224591.1"/>
    </source>
</evidence>
<dbReference type="Gene3D" id="3.40.50.300">
    <property type="entry name" value="P-loop containing nucleotide triphosphate hydrolases"/>
    <property type="match status" value="2"/>
</dbReference>
<dbReference type="InterPro" id="IPR003395">
    <property type="entry name" value="RecF/RecN/SMC_N"/>
</dbReference>
<evidence type="ECO:0000259" key="2">
    <source>
        <dbReference type="Pfam" id="PF02463"/>
    </source>
</evidence>
<feature type="coiled-coil region" evidence="1">
    <location>
        <begin position="582"/>
        <end position="609"/>
    </location>
</feature>
<dbReference type="AlphaFoldDB" id="A0A840SZS8"/>
<organism evidence="3 4">
    <name type="scientific">Amaricoccus macauensis</name>
    <dbReference type="NCBI Taxonomy" id="57001"/>
    <lineage>
        <taxon>Bacteria</taxon>
        <taxon>Pseudomonadati</taxon>
        <taxon>Pseudomonadota</taxon>
        <taxon>Alphaproteobacteria</taxon>
        <taxon>Rhodobacterales</taxon>
        <taxon>Paracoccaceae</taxon>
        <taxon>Amaricoccus</taxon>
    </lineage>
</organism>
<keyword evidence="4" id="KW-1185">Reference proteome</keyword>
<reference evidence="3 4" key="1">
    <citation type="submission" date="2020-08" db="EMBL/GenBank/DDBJ databases">
        <title>Genomic Encyclopedia of Type Strains, Phase IV (KMG-IV): sequencing the most valuable type-strain genomes for metagenomic binning, comparative biology and taxonomic classification.</title>
        <authorList>
            <person name="Goeker M."/>
        </authorList>
    </citation>
    <scope>NUCLEOTIDE SEQUENCE [LARGE SCALE GENOMIC DNA]</scope>
    <source>
        <strain evidence="3 4">DSM 101730</strain>
    </source>
</reference>
<keyword evidence="3" id="KW-0540">Nuclease</keyword>
<evidence type="ECO:0000313" key="4">
    <source>
        <dbReference type="Proteomes" id="UP000549457"/>
    </source>
</evidence>
<comment type="caution">
    <text evidence="3">The sequence shown here is derived from an EMBL/GenBank/DDBJ whole genome shotgun (WGS) entry which is preliminary data.</text>
</comment>
<dbReference type="GO" id="GO:0004527">
    <property type="term" value="F:exonuclease activity"/>
    <property type="evidence" value="ECO:0007669"/>
    <property type="project" value="UniProtKB-KW"/>
</dbReference>
<dbReference type="PANTHER" id="PTHR32114:SF2">
    <property type="entry name" value="ABC TRANSPORTER ABCH.3"/>
    <property type="match status" value="1"/>
</dbReference>
<dbReference type="SUPFAM" id="SSF75712">
    <property type="entry name" value="Rad50 coiled-coil Zn hook"/>
    <property type="match status" value="1"/>
</dbReference>
<feature type="domain" description="RecF/RecN/SMC N-terminal" evidence="2">
    <location>
        <begin position="4"/>
        <end position="760"/>
    </location>
</feature>
<dbReference type="SUPFAM" id="SSF52540">
    <property type="entry name" value="P-loop containing nucleoside triphosphate hydrolases"/>
    <property type="match status" value="1"/>
</dbReference>
<keyword evidence="1" id="KW-0175">Coiled coil</keyword>
<dbReference type="Pfam" id="PF02463">
    <property type="entry name" value="SMC_N"/>
    <property type="match status" value="1"/>
</dbReference>
<keyword evidence="3" id="KW-0378">Hydrolase</keyword>
<dbReference type="EMBL" id="JACHFM010000011">
    <property type="protein sequence ID" value="MBB5224591.1"/>
    <property type="molecule type" value="Genomic_DNA"/>
</dbReference>
<proteinExistence type="predicted"/>
<dbReference type="Proteomes" id="UP000549457">
    <property type="component" value="Unassembled WGS sequence"/>
</dbReference>
<gene>
    <name evidence="3" type="ORF">HNP73_004562</name>
</gene>
<dbReference type="RefSeq" id="WP_184155549.1">
    <property type="nucleotide sequence ID" value="NZ_JACHFM010000011.1"/>
</dbReference>
<keyword evidence="3" id="KW-0269">Exonuclease</keyword>